<evidence type="ECO:0000313" key="5">
    <source>
        <dbReference type="EMBL" id="KAK3585451.1"/>
    </source>
</evidence>
<feature type="compositionally biased region" description="Low complexity" evidence="1">
    <location>
        <begin position="308"/>
        <end position="320"/>
    </location>
</feature>
<reference evidence="5" key="1">
    <citation type="journal article" date="2021" name="Genome Biol. Evol.">
        <title>A High-Quality Reference Genome for a Parasitic Bivalve with Doubly Uniparental Inheritance (Bivalvia: Unionida).</title>
        <authorList>
            <person name="Smith C.H."/>
        </authorList>
    </citation>
    <scope>NUCLEOTIDE SEQUENCE</scope>
    <source>
        <strain evidence="5">CHS0354</strain>
    </source>
</reference>
<proteinExistence type="predicted"/>
<evidence type="ECO:0000259" key="3">
    <source>
        <dbReference type="Pfam" id="PF19037"/>
    </source>
</evidence>
<feature type="compositionally biased region" description="Basic and acidic residues" evidence="1">
    <location>
        <begin position="264"/>
        <end position="279"/>
    </location>
</feature>
<dbReference type="Pfam" id="PF19036">
    <property type="entry name" value="Fuz_longin_1"/>
    <property type="match status" value="1"/>
</dbReference>
<dbReference type="Proteomes" id="UP001195483">
    <property type="component" value="Unassembled WGS sequence"/>
</dbReference>
<dbReference type="InterPro" id="IPR043970">
    <property type="entry name" value="FUZ/MON1/HPS1_longin_3"/>
</dbReference>
<name>A0AAE0VPR5_9BIVA</name>
<evidence type="ECO:0000313" key="6">
    <source>
        <dbReference type="Proteomes" id="UP001195483"/>
    </source>
</evidence>
<gene>
    <name evidence="5" type="ORF">CHS0354_003298</name>
</gene>
<dbReference type="Pfam" id="PF19038">
    <property type="entry name" value="Fuz_longin_3"/>
    <property type="match status" value="1"/>
</dbReference>
<dbReference type="PANTHER" id="PTHR12761:SF1">
    <property type="entry name" value="BLOC-3 COMPLEX MEMBER HPS1"/>
    <property type="match status" value="1"/>
</dbReference>
<feature type="region of interest" description="Disordered" evidence="1">
    <location>
        <begin position="388"/>
        <end position="428"/>
    </location>
</feature>
<evidence type="ECO:0000259" key="4">
    <source>
        <dbReference type="Pfam" id="PF19038"/>
    </source>
</evidence>
<reference evidence="5" key="3">
    <citation type="submission" date="2023-05" db="EMBL/GenBank/DDBJ databases">
        <authorList>
            <person name="Smith C.H."/>
        </authorList>
    </citation>
    <scope>NUCLEOTIDE SEQUENCE</scope>
    <source>
        <strain evidence="5">CHS0354</strain>
        <tissue evidence="5">Mantle</tissue>
    </source>
</reference>
<sequence>MKGFIVVDRMNDVHFIDTDADFSRHVNKQALDQGLLNEDDIDWSTIESNIIMQQFSPLIMSQWYMIDTAKNPCSSITCENGFLFVFKHFSDLLIIAINGDGSETEDFLTRKCLVFIRLIQFLFGPVSQEIGRPMFTSKPVRWDFLRRILTTWVDLVNKEQAFLMEAVERLHVNQMLNEQCIELLRMGVISIQAAGEKHTQHALLLVNSKLLALYSNYSAYELNAADILCIIILMRELFPTNEKLEDLFSHSYSNKGMSVTSKPVETKVTDRYESAHEGLTEGDDSDDHEQYLSAVESPGVVVKPRMKSSGSSTTSSSNNSPDRAGARTPYPEVSESYYSSREEPTPDEVKDLIEEELAGLQENVLPTSRRRSRTVSEVEALRSKEVRLDSGKPSYSGRGRSRSCLEPHAMREEGSCGEETTQKRPVSCQENKDQVSSEFPAAETGLIKQTVFLTTPVCTYAPYQLHCQRIFPGMVLVVLSEMPLINQASRLVQVLQLLKELLNGSKDAVNCSQGQMVYDIINSQLVKILFSLKHATGHMQKLRNDVKSKWDSEELKTQILSFLEQVAGTDVPSSLERSLKFLRNKILEIFVYLYLNPRPLSEAMEVTMGEIRARIAKKLSDYREYLIVKAQRNITMTSYIVEFPGLIHFIYINRRTNQITAPSLNITSDVDATQYLKDKIWSKVPWMLQKLYAGCISITAREGDFHYSYFLWFEDLSGEPKVIQKPYQPDKNTPLPGILVGNFYRSLIQKCFPNSVPGSVQCNELFMMHVGLAPGHYIASQCRQLAAALWDTTGEAFTPINLL</sequence>
<dbReference type="EMBL" id="JAEAOA010000270">
    <property type="protein sequence ID" value="KAK3585451.1"/>
    <property type="molecule type" value="Genomic_DNA"/>
</dbReference>
<protein>
    <recommendedName>
        <fullName evidence="7">Hermansky-Pudlak syndrome 1 protein</fullName>
    </recommendedName>
</protein>
<feature type="compositionally biased region" description="Low complexity" evidence="1">
    <location>
        <begin position="329"/>
        <end position="339"/>
    </location>
</feature>
<evidence type="ECO:0008006" key="7">
    <source>
        <dbReference type="Google" id="ProtNLM"/>
    </source>
</evidence>
<dbReference type="GO" id="GO:0005085">
    <property type="term" value="F:guanyl-nucleotide exchange factor activity"/>
    <property type="evidence" value="ECO:0007669"/>
    <property type="project" value="TreeGrafter"/>
</dbReference>
<dbReference type="PANTHER" id="PTHR12761">
    <property type="entry name" value="HERMANSKY-PUDLAK SYNDROME PROTEIN 1"/>
    <property type="match status" value="1"/>
</dbReference>
<dbReference type="GO" id="GO:0031085">
    <property type="term" value="C:BLOC-3 complex"/>
    <property type="evidence" value="ECO:0007669"/>
    <property type="project" value="TreeGrafter"/>
</dbReference>
<evidence type="ECO:0000256" key="1">
    <source>
        <dbReference type="SAM" id="MobiDB-lite"/>
    </source>
</evidence>
<accession>A0AAE0VPR5</accession>
<dbReference type="InterPro" id="IPR043972">
    <property type="entry name" value="FUZ/MON1/HPS1_longin_1"/>
</dbReference>
<dbReference type="GO" id="GO:0016192">
    <property type="term" value="P:vesicle-mediated transport"/>
    <property type="evidence" value="ECO:0007669"/>
    <property type="project" value="InterPro"/>
</dbReference>
<dbReference type="InterPro" id="IPR043971">
    <property type="entry name" value="FUZ/MON1/HPS1_longin_2"/>
</dbReference>
<feature type="compositionally biased region" description="Basic and acidic residues" evidence="1">
    <location>
        <begin position="403"/>
        <end position="414"/>
    </location>
</feature>
<dbReference type="AlphaFoldDB" id="A0AAE0VPR5"/>
<evidence type="ECO:0000259" key="2">
    <source>
        <dbReference type="Pfam" id="PF19036"/>
    </source>
</evidence>
<keyword evidence="6" id="KW-1185">Reference proteome</keyword>
<dbReference type="Pfam" id="PF19037">
    <property type="entry name" value="Fuz_longin_2"/>
    <property type="match status" value="1"/>
</dbReference>
<reference evidence="5" key="2">
    <citation type="journal article" date="2021" name="Genome Biol. Evol.">
        <title>Developing a high-quality reference genome for a parasitic bivalve with doubly uniparental inheritance (Bivalvia: Unionida).</title>
        <authorList>
            <person name="Smith C.H."/>
        </authorList>
    </citation>
    <scope>NUCLEOTIDE SEQUENCE</scope>
    <source>
        <strain evidence="5">CHS0354</strain>
        <tissue evidence="5">Mantle</tissue>
    </source>
</reference>
<feature type="domain" description="FUZ/MON1/HPS1 first Longin" evidence="2">
    <location>
        <begin position="21"/>
        <end position="124"/>
    </location>
</feature>
<feature type="domain" description="FUZ/MON1/HPS1 second Longin" evidence="3">
    <location>
        <begin position="199"/>
        <end position="241"/>
    </location>
</feature>
<feature type="domain" description="FUZ/MON1/HPS1 third Longin" evidence="4">
    <location>
        <begin position="645"/>
        <end position="791"/>
    </location>
</feature>
<dbReference type="InterPro" id="IPR026053">
    <property type="entry name" value="HPS1"/>
</dbReference>
<feature type="region of interest" description="Disordered" evidence="1">
    <location>
        <begin position="256"/>
        <end position="347"/>
    </location>
</feature>
<comment type="caution">
    <text evidence="5">The sequence shown here is derived from an EMBL/GenBank/DDBJ whole genome shotgun (WGS) entry which is preliminary data.</text>
</comment>
<organism evidence="5 6">
    <name type="scientific">Potamilus streckersoni</name>
    <dbReference type="NCBI Taxonomy" id="2493646"/>
    <lineage>
        <taxon>Eukaryota</taxon>
        <taxon>Metazoa</taxon>
        <taxon>Spiralia</taxon>
        <taxon>Lophotrochozoa</taxon>
        <taxon>Mollusca</taxon>
        <taxon>Bivalvia</taxon>
        <taxon>Autobranchia</taxon>
        <taxon>Heteroconchia</taxon>
        <taxon>Palaeoheterodonta</taxon>
        <taxon>Unionida</taxon>
        <taxon>Unionoidea</taxon>
        <taxon>Unionidae</taxon>
        <taxon>Ambleminae</taxon>
        <taxon>Lampsilini</taxon>
        <taxon>Potamilus</taxon>
    </lineage>
</organism>